<organism evidence="1 2">
    <name type="scientific">Labedaea rhizosphaerae</name>
    <dbReference type="NCBI Taxonomy" id="598644"/>
    <lineage>
        <taxon>Bacteria</taxon>
        <taxon>Bacillati</taxon>
        <taxon>Actinomycetota</taxon>
        <taxon>Actinomycetes</taxon>
        <taxon>Pseudonocardiales</taxon>
        <taxon>Pseudonocardiaceae</taxon>
        <taxon>Labedaea</taxon>
    </lineage>
</organism>
<protein>
    <submittedName>
        <fullName evidence="1">Membrane dipeptidase</fullName>
    </submittedName>
</protein>
<dbReference type="AlphaFoldDB" id="A0A4R6RYX4"/>
<keyword evidence="2" id="KW-1185">Reference proteome</keyword>
<evidence type="ECO:0000313" key="1">
    <source>
        <dbReference type="EMBL" id="TDP92094.1"/>
    </source>
</evidence>
<dbReference type="EMBL" id="SNXZ01000008">
    <property type="protein sequence ID" value="TDP92094.1"/>
    <property type="molecule type" value="Genomic_DNA"/>
</dbReference>
<dbReference type="GO" id="GO:0006508">
    <property type="term" value="P:proteolysis"/>
    <property type="evidence" value="ECO:0007669"/>
    <property type="project" value="InterPro"/>
</dbReference>
<evidence type="ECO:0000313" key="2">
    <source>
        <dbReference type="Proteomes" id="UP000295444"/>
    </source>
</evidence>
<dbReference type="SUPFAM" id="SSF51556">
    <property type="entry name" value="Metallo-dependent hydrolases"/>
    <property type="match status" value="1"/>
</dbReference>
<dbReference type="Pfam" id="PF01244">
    <property type="entry name" value="Peptidase_M19"/>
    <property type="match status" value="1"/>
</dbReference>
<dbReference type="InterPro" id="IPR008257">
    <property type="entry name" value="Pept_M19"/>
</dbReference>
<accession>A0A4R6RYX4</accession>
<name>A0A4R6RYX4_LABRH</name>
<proteinExistence type="predicted"/>
<dbReference type="RefSeq" id="WP_133853641.1">
    <property type="nucleotide sequence ID" value="NZ_SNXZ01000008.1"/>
</dbReference>
<gene>
    <name evidence="1" type="ORF">EV186_108307</name>
</gene>
<dbReference type="Proteomes" id="UP000295444">
    <property type="component" value="Unassembled WGS sequence"/>
</dbReference>
<dbReference type="CDD" id="cd01301">
    <property type="entry name" value="rDP_like"/>
    <property type="match status" value="1"/>
</dbReference>
<dbReference type="Gene3D" id="3.20.20.140">
    <property type="entry name" value="Metal-dependent hydrolases"/>
    <property type="match status" value="1"/>
</dbReference>
<dbReference type="PANTHER" id="PTHR10443:SF12">
    <property type="entry name" value="DIPEPTIDASE"/>
    <property type="match status" value="1"/>
</dbReference>
<dbReference type="InterPro" id="IPR032466">
    <property type="entry name" value="Metal_Hydrolase"/>
</dbReference>
<comment type="caution">
    <text evidence="1">The sequence shown here is derived from an EMBL/GenBank/DDBJ whole genome shotgun (WGS) entry which is preliminary data.</text>
</comment>
<dbReference type="PROSITE" id="PS51365">
    <property type="entry name" value="RENAL_DIPEPTIDASE_2"/>
    <property type="match status" value="1"/>
</dbReference>
<reference evidence="1 2" key="1">
    <citation type="submission" date="2019-03" db="EMBL/GenBank/DDBJ databases">
        <title>Genomic Encyclopedia of Type Strains, Phase IV (KMG-IV): sequencing the most valuable type-strain genomes for metagenomic binning, comparative biology and taxonomic classification.</title>
        <authorList>
            <person name="Goeker M."/>
        </authorList>
    </citation>
    <scope>NUCLEOTIDE SEQUENCE [LARGE SCALE GENOMIC DNA]</scope>
    <source>
        <strain evidence="1 2">DSM 45361</strain>
    </source>
</reference>
<dbReference type="OrthoDB" id="9804920at2"/>
<dbReference type="GO" id="GO:0070573">
    <property type="term" value="F:metallodipeptidase activity"/>
    <property type="evidence" value="ECO:0007669"/>
    <property type="project" value="InterPro"/>
</dbReference>
<sequence>MSTPEGSHARRLLESAPLVDGHNDLPWALRERQGEDGPIDLAKALDIDLTIRQDGMHTDLPKLREGGVGIQFWSVYVPCRFTGGAATSAVLEQIELTYALVNRYPDDLGLAGTADEAVELFESGKVAGFLGAEGGHCIDDSLAVLRALYRLGVRYMTLTHNDNTGWADSATDEPIHGGLTDFGRRVVEEMNDLGMLVDLSHVSPATMRDALAVSRAPVIFSHSSCRAVADHPRNVPDDVLATMAAQGGVCMVTFVPPFVSPGYAAWDRELREAMDKAGRKHADIAERSAFAASWTDGPPKPQVGVDDVVAHLEHAREVAGIDHIGLGGDYDGVAVQPDGLADVSTYPVLLDALLDRGWSESDCVKLAGGNALRVLREAERAARNVR</sequence>
<dbReference type="PANTHER" id="PTHR10443">
    <property type="entry name" value="MICROSOMAL DIPEPTIDASE"/>
    <property type="match status" value="1"/>
</dbReference>